<dbReference type="Proteomes" id="UP000295517">
    <property type="component" value="Chromosome"/>
</dbReference>
<dbReference type="RefSeq" id="WP_135060697.1">
    <property type="nucleotide sequence ID" value="NZ_CP038254.1"/>
</dbReference>
<gene>
    <name evidence="2" type="ORF">E3983_08915</name>
</gene>
<feature type="compositionally biased region" description="Polar residues" evidence="1">
    <location>
        <begin position="49"/>
        <end position="66"/>
    </location>
</feature>
<evidence type="ECO:0000313" key="2">
    <source>
        <dbReference type="EMBL" id="QBR84470.1"/>
    </source>
</evidence>
<sequence length="146" mass="16197">MSKQLIYKPDNDDCPPEGNSFSVINRFLDKIGSGSTKQVVRACVDDSGTKASGSASDETDVSNNSEGLILQGEPEGSLELTLQGQNAQKRHRISDMNKHTLDVKKEDFEKAEEVANENNIDFLEKEHETLEQTNESFFPYSTLPLS</sequence>
<protein>
    <submittedName>
        <fullName evidence="2">Uncharacterized protein</fullName>
    </submittedName>
</protein>
<dbReference type="AlphaFoldDB" id="A0AAX1EH95"/>
<evidence type="ECO:0000256" key="1">
    <source>
        <dbReference type="SAM" id="MobiDB-lite"/>
    </source>
</evidence>
<feature type="region of interest" description="Disordered" evidence="1">
    <location>
        <begin position="46"/>
        <end position="69"/>
    </location>
</feature>
<proteinExistence type="predicted"/>
<dbReference type="EMBL" id="CP038254">
    <property type="protein sequence ID" value="QBR84470.1"/>
    <property type="molecule type" value="Genomic_DNA"/>
</dbReference>
<accession>A0AAX1EH95</accession>
<reference evidence="2 3" key="1">
    <citation type="submission" date="2019-03" db="EMBL/GenBank/DDBJ databases">
        <title>Diverse conjugative elements silence natural transformation in Legionella species.</title>
        <authorList>
            <person name="Durieux I."/>
            <person name="Ginevra C."/>
            <person name="Attaiech L."/>
            <person name="Picq K."/>
            <person name="Juan P.A."/>
            <person name="Jarraud S."/>
            <person name="Charpentier X."/>
        </authorList>
    </citation>
    <scope>NUCLEOTIDE SEQUENCE [LARGE SCALE GENOMIC DNA]</scope>
    <source>
        <strain evidence="2 3">HL-0427-4011</strain>
    </source>
</reference>
<evidence type="ECO:0000313" key="3">
    <source>
        <dbReference type="Proteomes" id="UP000295517"/>
    </source>
</evidence>
<organism evidence="2 3">
    <name type="scientific">Legionella israelensis</name>
    <dbReference type="NCBI Taxonomy" id="454"/>
    <lineage>
        <taxon>Bacteria</taxon>
        <taxon>Pseudomonadati</taxon>
        <taxon>Pseudomonadota</taxon>
        <taxon>Gammaproteobacteria</taxon>
        <taxon>Legionellales</taxon>
        <taxon>Legionellaceae</taxon>
        <taxon>Legionella</taxon>
    </lineage>
</organism>
<name>A0AAX1EH95_9GAMM</name>